<dbReference type="Proteomes" id="UP000285961">
    <property type="component" value="Unassembled WGS sequence"/>
</dbReference>
<dbReference type="AlphaFoldDB" id="A0A419F991"/>
<evidence type="ECO:0000256" key="8">
    <source>
        <dbReference type="HAMAP-Rule" id="MF_00195"/>
    </source>
</evidence>
<dbReference type="SUPFAM" id="SSF52540">
    <property type="entry name" value="P-loop containing nucleoside triphosphate hydrolases"/>
    <property type="match status" value="2"/>
</dbReference>
<evidence type="ECO:0000256" key="5">
    <source>
        <dbReference type="ARBA" id="ARBA00022741"/>
    </source>
</evidence>
<dbReference type="PANTHER" id="PTHR43834:SF6">
    <property type="entry name" value="GTPASE DER"/>
    <property type="match status" value="1"/>
</dbReference>
<dbReference type="FunFam" id="3.40.50.300:FF:000057">
    <property type="entry name" value="GTPase Der"/>
    <property type="match status" value="1"/>
</dbReference>
<keyword evidence="5 8" id="KW-0547">Nucleotide-binding</keyword>
<dbReference type="EMBL" id="QZKI01000006">
    <property type="protein sequence ID" value="RJP75159.1"/>
    <property type="molecule type" value="Genomic_DNA"/>
</dbReference>
<feature type="binding site" evidence="8">
    <location>
        <begin position="242"/>
        <end position="246"/>
    </location>
    <ligand>
        <name>GTP</name>
        <dbReference type="ChEBI" id="CHEBI:37565"/>
        <label>2</label>
    </ligand>
</feature>
<dbReference type="PROSITE" id="PS51712">
    <property type="entry name" value="G_ENGA"/>
    <property type="match status" value="2"/>
</dbReference>
<comment type="function">
    <text evidence="8 10">GTPase that plays an essential role in the late steps of ribosome biogenesis.</text>
</comment>
<evidence type="ECO:0000256" key="2">
    <source>
        <dbReference type="ARBA" id="ARBA00020953"/>
    </source>
</evidence>
<feature type="binding site" evidence="8">
    <location>
        <begin position="132"/>
        <end position="135"/>
    </location>
    <ligand>
        <name>GTP</name>
        <dbReference type="ChEBI" id="CHEBI:37565"/>
        <label>1</label>
    </ligand>
</feature>
<dbReference type="Pfam" id="PF14714">
    <property type="entry name" value="KH_dom-like"/>
    <property type="match status" value="1"/>
</dbReference>
<comment type="subunit">
    <text evidence="8">Associates with the 50S ribosomal subunit.</text>
</comment>
<comment type="caution">
    <text evidence="12">The sequence shown here is derived from an EMBL/GenBank/DDBJ whole genome shotgun (WGS) entry which is preliminary data.</text>
</comment>
<feature type="binding site" evidence="8">
    <location>
        <begin position="18"/>
        <end position="25"/>
    </location>
    <ligand>
        <name>GTP</name>
        <dbReference type="ChEBI" id="CHEBI:37565"/>
        <label>1</label>
    </ligand>
</feature>
<dbReference type="PRINTS" id="PR00326">
    <property type="entry name" value="GTP1OBG"/>
</dbReference>
<dbReference type="Gene3D" id="3.30.300.20">
    <property type="match status" value="1"/>
</dbReference>
<dbReference type="Pfam" id="PF01926">
    <property type="entry name" value="MMR_HSR1"/>
    <property type="match status" value="2"/>
</dbReference>
<accession>A0A419F991</accession>
<evidence type="ECO:0000313" key="13">
    <source>
        <dbReference type="Proteomes" id="UP000285961"/>
    </source>
</evidence>
<feature type="binding site" evidence="8">
    <location>
        <begin position="195"/>
        <end position="202"/>
    </location>
    <ligand>
        <name>GTP</name>
        <dbReference type="ChEBI" id="CHEBI:37565"/>
        <label>2</label>
    </ligand>
</feature>
<protein>
    <recommendedName>
        <fullName evidence="2 8">GTPase Der</fullName>
    </recommendedName>
    <alternativeName>
        <fullName evidence="7 8">GTP-binding protein EngA</fullName>
    </alternativeName>
</protein>
<dbReference type="GO" id="GO:0005525">
    <property type="term" value="F:GTP binding"/>
    <property type="evidence" value="ECO:0007669"/>
    <property type="project" value="UniProtKB-UniRule"/>
</dbReference>
<dbReference type="InterPro" id="IPR031166">
    <property type="entry name" value="G_ENGA"/>
</dbReference>
<sequence>MSQKRDGDDIKPLVAIVGRPNVGKSTLFNRLTGRRTAIVDDQPGVTRDRIYGEVEWDGRFFDVVDTGGLVAGDTDPAKGGITRSVYTQILKAIHDASCLVFVTDAVDGVTPGDIAVADVLRKSQKHVVLVVNKADNNERSLAAVEMYTLGLGEPHPISALHGIGIGELLDLIVGAIPAHVPSEPAPGAIRVAIVGQPNVGKSSLLNALLDEERVVVDEEAGTTRDSVDVSFRRGGEAYVLIDTAGLKKPRKVEQGIERYSVRRALQSIRRCDVALLLIDASVEHGITEQDCRIANEIDSVGRAQVIALNKWDIAEKDHRTFDAVVDYIHRKMPTLSYIPVVSISAKTKLRLGRLFDMVNHVHENYTRRIPTSELNEFMRELFRAHPPRLKRGALPKLLYATQASAAPPTFVLFMNRAELLEKSYFRYIENQLRSTFDFEGSPLRFEVRRKPQR</sequence>
<dbReference type="InterPro" id="IPR032859">
    <property type="entry name" value="KH_dom-like"/>
</dbReference>
<gene>
    <name evidence="8 12" type="primary">der</name>
    <name evidence="12" type="ORF">C4532_01035</name>
</gene>
<dbReference type="InterPro" id="IPR016484">
    <property type="entry name" value="GTPase_Der"/>
</dbReference>
<name>A0A419F991_9BACT</name>
<evidence type="ECO:0000256" key="10">
    <source>
        <dbReference type="RuleBase" id="RU004481"/>
    </source>
</evidence>
<dbReference type="InterPro" id="IPR015946">
    <property type="entry name" value="KH_dom-like_a/b"/>
</dbReference>
<dbReference type="PANTHER" id="PTHR43834">
    <property type="entry name" value="GTPASE DER"/>
    <property type="match status" value="1"/>
</dbReference>
<dbReference type="PIRSF" id="PIRSF006485">
    <property type="entry name" value="GTP-binding_EngA"/>
    <property type="match status" value="1"/>
</dbReference>
<feature type="domain" description="EngA-type G" evidence="11">
    <location>
        <begin position="12"/>
        <end position="180"/>
    </location>
</feature>
<dbReference type="FunFam" id="3.30.300.20:FF:000004">
    <property type="entry name" value="GTPase Der"/>
    <property type="match status" value="1"/>
</dbReference>
<evidence type="ECO:0000256" key="4">
    <source>
        <dbReference type="ARBA" id="ARBA00022737"/>
    </source>
</evidence>
<dbReference type="CDD" id="cd01895">
    <property type="entry name" value="EngA2"/>
    <property type="match status" value="1"/>
</dbReference>
<feature type="binding site" evidence="8">
    <location>
        <begin position="309"/>
        <end position="312"/>
    </location>
    <ligand>
        <name>GTP</name>
        <dbReference type="ChEBI" id="CHEBI:37565"/>
        <label>2</label>
    </ligand>
</feature>
<keyword evidence="3 8" id="KW-0690">Ribosome biogenesis</keyword>
<feature type="binding site" evidence="8">
    <location>
        <begin position="65"/>
        <end position="69"/>
    </location>
    <ligand>
        <name>GTP</name>
        <dbReference type="ChEBI" id="CHEBI:37565"/>
        <label>1</label>
    </ligand>
</feature>
<dbReference type="NCBIfam" id="TIGR03594">
    <property type="entry name" value="GTPase_EngA"/>
    <property type="match status" value="1"/>
</dbReference>
<evidence type="ECO:0000313" key="12">
    <source>
        <dbReference type="EMBL" id="RJP75159.1"/>
    </source>
</evidence>
<dbReference type="InterPro" id="IPR027417">
    <property type="entry name" value="P-loop_NTPase"/>
</dbReference>
<reference evidence="12 13" key="1">
    <citation type="journal article" date="2017" name="ISME J.">
        <title>Energy and carbon metabolisms in a deep terrestrial subsurface fluid microbial community.</title>
        <authorList>
            <person name="Momper L."/>
            <person name="Jungbluth S.P."/>
            <person name="Lee M.D."/>
            <person name="Amend J.P."/>
        </authorList>
    </citation>
    <scope>NUCLEOTIDE SEQUENCE [LARGE SCALE GENOMIC DNA]</scope>
    <source>
        <strain evidence="12">SURF_17</strain>
    </source>
</reference>
<evidence type="ECO:0000256" key="7">
    <source>
        <dbReference type="ARBA" id="ARBA00032345"/>
    </source>
</evidence>
<dbReference type="GO" id="GO:0043022">
    <property type="term" value="F:ribosome binding"/>
    <property type="evidence" value="ECO:0007669"/>
    <property type="project" value="TreeGrafter"/>
</dbReference>
<organism evidence="12 13">
    <name type="scientific">Candidatus Abyssobacteria bacterium SURF_17</name>
    <dbReference type="NCBI Taxonomy" id="2093361"/>
    <lineage>
        <taxon>Bacteria</taxon>
        <taxon>Pseudomonadati</taxon>
        <taxon>Candidatus Hydrogenedentota</taxon>
        <taxon>Candidatus Abyssobacteria</taxon>
    </lineage>
</organism>
<evidence type="ECO:0000259" key="11">
    <source>
        <dbReference type="PROSITE" id="PS51712"/>
    </source>
</evidence>
<keyword evidence="6 8" id="KW-0342">GTP-binding</keyword>
<dbReference type="HAMAP" id="MF_00195">
    <property type="entry name" value="GTPase_Der"/>
    <property type="match status" value="1"/>
</dbReference>
<dbReference type="Gene3D" id="3.40.50.300">
    <property type="entry name" value="P-loop containing nucleotide triphosphate hydrolases"/>
    <property type="match status" value="2"/>
</dbReference>
<dbReference type="InterPro" id="IPR006073">
    <property type="entry name" value="GTP-bd"/>
</dbReference>
<keyword evidence="4 10" id="KW-0677">Repeat</keyword>
<evidence type="ECO:0000256" key="9">
    <source>
        <dbReference type="PROSITE-ProRule" id="PRU01049"/>
    </source>
</evidence>
<dbReference type="FunFam" id="3.40.50.300:FF:000040">
    <property type="entry name" value="GTPase Der"/>
    <property type="match status" value="1"/>
</dbReference>
<proteinExistence type="inferred from homology"/>
<dbReference type="CDD" id="cd01894">
    <property type="entry name" value="EngA1"/>
    <property type="match status" value="1"/>
</dbReference>
<dbReference type="GO" id="GO:0042254">
    <property type="term" value="P:ribosome biogenesis"/>
    <property type="evidence" value="ECO:0007669"/>
    <property type="project" value="UniProtKB-KW"/>
</dbReference>
<dbReference type="InterPro" id="IPR005225">
    <property type="entry name" value="Small_GTP-bd"/>
</dbReference>
<comment type="similarity">
    <text evidence="1 8 9 10">Belongs to the TRAFAC class TrmE-Era-EngA-EngB-Septin-like GTPase superfamily. EngA (Der) GTPase family.</text>
</comment>
<evidence type="ECO:0000256" key="6">
    <source>
        <dbReference type="ARBA" id="ARBA00023134"/>
    </source>
</evidence>
<evidence type="ECO:0000256" key="3">
    <source>
        <dbReference type="ARBA" id="ARBA00022517"/>
    </source>
</evidence>
<feature type="domain" description="EngA-type G" evidence="11">
    <location>
        <begin position="189"/>
        <end position="366"/>
    </location>
</feature>
<evidence type="ECO:0000256" key="1">
    <source>
        <dbReference type="ARBA" id="ARBA00008279"/>
    </source>
</evidence>
<dbReference type="NCBIfam" id="TIGR00231">
    <property type="entry name" value="small_GTP"/>
    <property type="match status" value="2"/>
</dbReference>